<gene>
    <name evidence="3" type="ORF">KI387_008066</name>
</gene>
<dbReference type="GO" id="GO:0007165">
    <property type="term" value="P:signal transduction"/>
    <property type="evidence" value="ECO:0007669"/>
    <property type="project" value="InterPro"/>
</dbReference>
<protein>
    <recommendedName>
        <fullName evidence="2">TIR domain-containing protein</fullName>
    </recommendedName>
</protein>
<name>A0AA38CPW1_TAXCH</name>
<evidence type="ECO:0000313" key="3">
    <source>
        <dbReference type="EMBL" id="KAH9303662.1"/>
    </source>
</evidence>
<accession>A0AA38CPW1</accession>
<feature type="domain" description="TIR" evidence="2">
    <location>
        <begin position="11"/>
        <end position="173"/>
    </location>
</feature>
<comment type="caution">
    <text evidence="3">The sequence shown here is derived from an EMBL/GenBank/DDBJ whole genome shotgun (WGS) entry which is preliminary data.</text>
</comment>
<dbReference type="Proteomes" id="UP000824469">
    <property type="component" value="Unassembled WGS sequence"/>
</dbReference>
<dbReference type="InterPro" id="IPR035897">
    <property type="entry name" value="Toll_tir_struct_dom_sf"/>
</dbReference>
<dbReference type="Pfam" id="PF00931">
    <property type="entry name" value="NB-ARC"/>
    <property type="match status" value="1"/>
</dbReference>
<evidence type="ECO:0000256" key="1">
    <source>
        <dbReference type="SAM" id="MobiDB-lite"/>
    </source>
</evidence>
<dbReference type="Pfam" id="PF01582">
    <property type="entry name" value="TIR"/>
    <property type="match status" value="1"/>
</dbReference>
<feature type="region of interest" description="Disordered" evidence="1">
    <location>
        <begin position="654"/>
        <end position="673"/>
    </location>
</feature>
<evidence type="ECO:0000259" key="2">
    <source>
        <dbReference type="PROSITE" id="PS50104"/>
    </source>
</evidence>
<dbReference type="Gene3D" id="1.10.8.430">
    <property type="entry name" value="Helical domain of apoptotic protease-activating factors"/>
    <property type="match status" value="1"/>
</dbReference>
<dbReference type="PANTHER" id="PTHR11017">
    <property type="entry name" value="LEUCINE-RICH REPEAT-CONTAINING PROTEIN"/>
    <property type="match status" value="1"/>
</dbReference>
<dbReference type="EMBL" id="JAHRHJ020000008">
    <property type="protein sequence ID" value="KAH9303662.1"/>
    <property type="molecule type" value="Genomic_DNA"/>
</dbReference>
<reference evidence="3 4" key="1">
    <citation type="journal article" date="2021" name="Nat. Plants">
        <title>The Taxus genome provides insights into paclitaxel biosynthesis.</title>
        <authorList>
            <person name="Xiong X."/>
            <person name="Gou J."/>
            <person name="Liao Q."/>
            <person name="Li Y."/>
            <person name="Zhou Q."/>
            <person name="Bi G."/>
            <person name="Li C."/>
            <person name="Du R."/>
            <person name="Wang X."/>
            <person name="Sun T."/>
            <person name="Guo L."/>
            <person name="Liang H."/>
            <person name="Lu P."/>
            <person name="Wu Y."/>
            <person name="Zhang Z."/>
            <person name="Ro D.K."/>
            <person name="Shang Y."/>
            <person name="Huang S."/>
            <person name="Yan J."/>
        </authorList>
    </citation>
    <scope>NUCLEOTIDE SEQUENCE [LARGE SCALE GENOMIC DNA]</scope>
    <source>
        <strain evidence="3">Ta-2019</strain>
    </source>
</reference>
<dbReference type="InterPro" id="IPR042197">
    <property type="entry name" value="Apaf_helical"/>
</dbReference>
<dbReference type="GO" id="GO:0006952">
    <property type="term" value="P:defense response"/>
    <property type="evidence" value="ECO:0007669"/>
    <property type="project" value="InterPro"/>
</dbReference>
<dbReference type="SMART" id="SM00255">
    <property type="entry name" value="TIR"/>
    <property type="match status" value="1"/>
</dbReference>
<sequence>MLDSVMEEVFPSFHVFINHRGPDVKKTLASLIHRELNKFGLRVFLDKQELQTGYLLTPAITEAITSASVHIAIFSPRYAESAWCLNELLCMLDCHGAKIVPIFYDIQPSNLRHIDNGPYATAFPKHMKSGRVDISVVEKWINALDKVAEISGLEFRKDDDDLGEFLDRVVDVVWKEVKLEPLDVAIHPVGLCQAAEHFHNEVLKHTESSDVITVGIVGLGGSGKSTLVTHPYNSKRSEFKRSCFLSVRKRDLASLQQTLLADLLGYGKLHIENTRQGRSLLRESLRGFPRVLIVFDDIDNAEQIENLLLVKDVLGNDSLILITSRDRNLLVRSQISKLYDVKLLGAKDAQELFCRHAFHQPKPPQDLQYLVIELVNICGGFPLALKVLGGQLCGYRDKSYWMRQLQNFSRHMPDKILQEVLKSSYDSLNNDEKDSFLDIAHFLDGEDKDLAARVLEGLVDYSGLDCLDILHQKCLVEFEMADVDFNDQIQTLLPTGEIEPFNITAWRRPKGSFKLRMHALVRDLARQMGRKLPPLRLCDRSNIDKMISQQSNPYTVRGIRRDRIDGNFLWNQDICGLKLLVVERVLQIRSLSGDLVWLRLPKCCCNEILSRRLSLRDLRVLELIDVDYEDLNPLFIWEPPQRLRELTVTLTEGNYGQSTTSTSSSGFDKSSRMSSLQPAETGKRFAYVKRYAALLGMLNVKNLVKMVLKNIQGMSSLPINFEESTNLRHVDLSGCHDLEELPHSFTELSQLQYLALRDCKKLLLRDLGEISRLEYLDFGGCCKLQQLPRGTMSQRSLKYLNLLNTTIEQLPEDLEQLKNLEQLYIGSPALTSLPSSLSNLGELTDMFLCGCSNLYDINKYVEQLIHLQRLSIYNSGVSSLPEAIVCMNIKSLDVQHCPTKNEKLEIRGDLGKMLLSSLVIKHCSMSKICISTDRGAFPNLETVDLSNNQPLTAIDGLPGNLIRLNLMNCPALKTLTCFSNLASLKYLNISGCDGVETLNVKSLVSVEVIKAEECWKLQSIEGLGELQNLSHFQVSTANVMRSGILTSPSSMSTAILGGKPGDNAGFEKMVITRDIPPVELITGFPFSMKIEDARSEGAILVCLIAEMGSKFEVRIGGVTYNASSTIKDGGNTYEAVAHMLMWTKDSQLFKDLNFCNEEALYCGIEPLAPAVEDGLNKGWIVTAKNLQLCKDFIASVFDASEHVFREAQS</sequence>
<dbReference type="GO" id="GO:0043531">
    <property type="term" value="F:ADP binding"/>
    <property type="evidence" value="ECO:0007669"/>
    <property type="project" value="InterPro"/>
</dbReference>
<dbReference type="InterPro" id="IPR000157">
    <property type="entry name" value="TIR_dom"/>
</dbReference>
<dbReference type="InterPro" id="IPR044974">
    <property type="entry name" value="Disease_R_plants"/>
</dbReference>
<proteinExistence type="predicted"/>
<evidence type="ECO:0000313" key="4">
    <source>
        <dbReference type="Proteomes" id="UP000824469"/>
    </source>
</evidence>
<dbReference type="PANTHER" id="PTHR11017:SF385">
    <property type="entry name" value="DISEASE RESISTANCE PROTEIN (TIR-NBS-LRR CLASS)-RELATED"/>
    <property type="match status" value="1"/>
</dbReference>
<dbReference type="SUPFAM" id="SSF52200">
    <property type="entry name" value="Toll/Interleukin receptor TIR domain"/>
    <property type="match status" value="1"/>
</dbReference>
<dbReference type="Gene3D" id="3.80.10.10">
    <property type="entry name" value="Ribonuclease Inhibitor"/>
    <property type="match status" value="3"/>
</dbReference>
<dbReference type="OMA" id="HFLASHE"/>
<dbReference type="SUPFAM" id="SSF52540">
    <property type="entry name" value="P-loop containing nucleoside triphosphate hydrolases"/>
    <property type="match status" value="1"/>
</dbReference>
<organism evidence="3 4">
    <name type="scientific">Taxus chinensis</name>
    <name type="common">Chinese yew</name>
    <name type="synonym">Taxus wallichiana var. chinensis</name>
    <dbReference type="NCBI Taxonomy" id="29808"/>
    <lineage>
        <taxon>Eukaryota</taxon>
        <taxon>Viridiplantae</taxon>
        <taxon>Streptophyta</taxon>
        <taxon>Embryophyta</taxon>
        <taxon>Tracheophyta</taxon>
        <taxon>Spermatophyta</taxon>
        <taxon>Pinopsida</taxon>
        <taxon>Pinidae</taxon>
        <taxon>Conifers II</taxon>
        <taxon>Cupressales</taxon>
        <taxon>Taxaceae</taxon>
        <taxon>Taxus</taxon>
    </lineage>
</organism>
<dbReference type="InterPro" id="IPR002182">
    <property type="entry name" value="NB-ARC"/>
</dbReference>
<dbReference type="PROSITE" id="PS50104">
    <property type="entry name" value="TIR"/>
    <property type="match status" value="1"/>
</dbReference>
<dbReference type="AlphaFoldDB" id="A0AA38CPW1"/>
<dbReference type="Gene3D" id="3.40.50.10140">
    <property type="entry name" value="Toll/interleukin-1 receptor homology (TIR) domain"/>
    <property type="match status" value="1"/>
</dbReference>
<dbReference type="SUPFAM" id="SSF52058">
    <property type="entry name" value="L domain-like"/>
    <property type="match status" value="1"/>
</dbReference>
<dbReference type="Gene3D" id="3.40.50.300">
    <property type="entry name" value="P-loop containing nucleotide triphosphate hydrolases"/>
    <property type="match status" value="1"/>
</dbReference>
<dbReference type="InterPro" id="IPR027417">
    <property type="entry name" value="P-loop_NTPase"/>
</dbReference>
<dbReference type="InterPro" id="IPR032675">
    <property type="entry name" value="LRR_dom_sf"/>
</dbReference>
<dbReference type="PRINTS" id="PR00364">
    <property type="entry name" value="DISEASERSIST"/>
</dbReference>
<keyword evidence="4" id="KW-1185">Reference proteome</keyword>